<organism evidence="1 2">
    <name type="scientific">Vibrio tubiashii</name>
    <dbReference type="NCBI Taxonomy" id="29498"/>
    <lineage>
        <taxon>Bacteria</taxon>
        <taxon>Pseudomonadati</taxon>
        <taxon>Pseudomonadota</taxon>
        <taxon>Gammaproteobacteria</taxon>
        <taxon>Vibrionales</taxon>
        <taxon>Vibrionaceae</taxon>
        <taxon>Vibrio</taxon>
        <taxon>Vibrio oreintalis group</taxon>
    </lineage>
</organism>
<gene>
    <name evidence="1" type="ORF">F0237_01100</name>
</gene>
<protein>
    <recommendedName>
        <fullName evidence="3">Head protein</fullName>
    </recommendedName>
</protein>
<dbReference type="Pfam" id="PF05926">
    <property type="entry name" value="Phage_GPL"/>
    <property type="match status" value="1"/>
</dbReference>
<evidence type="ECO:0000313" key="1">
    <source>
        <dbReference type="EMBL" id="NOI79240.1"/>
    </source>
</evidence>
<evidence type="ECO:0000313" key="2">
    <source>
        <dbReference type="Proteomes" id="UP000572722"/>
    </source>
</evidence>
<dbReference type="AlphaFoldDB" id="A0AAE5GM59"/>
<sequence>MAEFVGNKNQTYHSELPAVGKYPALKVSEFQSLFHFQSNETEAGILHQAKVSRIKVHSERNEALAPFADLAELSQVRFTDQESGATLYKQAVFALTAAQLISVQMSGDATKEAADRQQALTEKKQQCEVQYRQAIDLLSHGEETYRFERV</sequence>
<dbReference type="EMBL" id="VTXO01000001">
    <property type="protein sequence ID" value="NOI79240.1"/>
    <property type="molecule type" value="Genomic_DNA"/>
</dbReference>
<proteinExistence type="predicted"/>
<reference evidence="1 2" key="1">
    <citation type="submission" date="2019-08" db="EMBL/GenBank/DDBJ databases">
        <title>Draft genome sequencing and comparative genomics of hatchery-associated Vibrios.</title>
        <authorList>
            <person name="Kehlet-Delgado H."/>
            <person name="Mueller R.S."/>
        </authorList>
    </citation>
    <scope>NUCLEOTIDE SEQUENCE [LARGE SCALE GENOMIC DNA]</scope>
    <source>
        <strain evidence="1 2">01-65-5-1</strain>
    </source>
</reference>
<evidence type="ECO:0008006" key="3">
    <source>
        <dbReference type="Google" id="ProtNLM"/>
    </source>
</evidence>
<comment type="caution">
    <text evidence="1">The sequence shown here is derived from an EMBL/GenBank/DDBJ whole genome shotgun (WGS) entry which is preliminary data.</text>
</comment>
<dbReference type="RefSeq" id="WP_171320012.1">
    <property type="nucleotide sequence ID" value="NZ_VTXO01000001.1"/>
</dbReference>
<name>A0AAE5GM59_9VIBR</name>
<accession>A0AAE5GM59</accession>
<dbReference type="Proteomes" id="UP000572722">
    <property type="component" value="Unassembled WGS sequence"/>
</dbReference>
<dbReference type="InterPro" id="IPR009225">
    <property type="entry name" value="Phage_head_completion_GpL"/>
</dbReference>